<organism evidence="1">
    <name type="scientific">Arion vulgaris</name>
    <dbReference type="NCBI Taxonomy" id="1028688"/>
    <lineage>
        <taxon>Eukaryota</taxon>
        <taxon>Metazoa</taxon>
        <taxon>Spiralia</taxon>
        <taxon>Lophotrochozoa</taxon>
        <taxon>Mollusca</taxon>
        <taxon>Gastropoda</taxon>
        <taxon>Heterobranchia</taxon>
        <taxon>Euthyneura</taxon>
        <taxon>Panpulmonata</taxon>
        <taxon>Eupulmonata</taxon>
        <taxon>Stylommatophora</taxon>
        <taxon>Helicina</taxon>
        <taxon>Arionoidea</taxon>
        <taxon>Arionidae</taxon>
        <taxon>Arion</taxon>
    </lineage>
</organism>
<dbReference type="AlphaFoldDB" id="A0A0B6YVV0"/>
<feature type="non-terminal residue" evidence="1">
    <location>
        <position position="1"/>
    </location>
</feature>
<gene>
    <name evidence="1" type="primary">ORF38965</name>
</gene>
<protein>
    <submittedName>
        <fullName evidence="1">Uncharacterized protein</fullName>
    </submittedName>
</protein>
<sequence length="107" mass="12469">LQQEHVFQLIDNSFFFDQPKLKYFGTHNLKVNNLYISLSLFDLQTDSNICTCCYWMLSKQKSGDNSVVCKKMLQQRCSTVIQSTAIKHVSIKIPSLCMNQDNEIKHY</sequence>
<accession>A0A0B6YVV0</accession>
<proteinExistence type="predicted"/>
<evidence type="ECO:0000313" key="1">
    <source>
        <dbReference type="EMBL" id="CEK60282.1"/>
    </source>
</evidence>
<name>A0A0B6YVV0_9EUPU</name>
<dbReference type="EMBL" id="HACG01013417">
    <property type="protein sequence ID" value="CEK60282.1"/>
    <property type="molecule type" value="Transcribed_RNA"/>
</dbReference>
<reference evidence="1" key="1">
    <citation type="submission" date="2014-12" db="EMBL/GenBank/DDBJ databases">
        <title>Insight into the proteome of Arion vulgaris.</title>
        <authorList>
            <person name="Aradska J."/>
            <person name="Bulat T."/>
            <person name="Smidak R."/>
            <person name="Sarate P."/>
            <person name="Gangsoo J."/>
            <person name="Sialana F."/>
            <person name="Bilban M."/>
            <person name="Lubec G."/>
        </authorList>
    </citation>
    <scope>NUCLEOTIDE SEQUENCE</scope>
    <source>
        <tissue evidence="1">Skin</tissue>
    </source>
</reference>